<keyword evidence="3" id="KW-1185">Reference proteome</keyword>
<feature type="signal peptide" evidence="1">
    <location>
        <begin position="1"/>
        <end position="17"/>
    </location>
</feature>
<gene>
    <name evidence="2" type="ORF">DL764_003827</name>
</gene>
<evidence type="ECO:0008006" key="4">
    <source>
        <dbReference type="Google" id="ProtNLM"/>
    </source>
</evidence>
<dbReference type="OrthoDB" id="4835952at2759"/>
<evidence type="ECO:0000313" key="3">
    <source>
        <dbReference type="Proteomes" id="UP000293360"/>
    </source>
</evidence>
<proteinExistence type="predicted"/>
<accession>A0A4Q4TGU4</accession>
<protein>
    <recommendedName>
        <fullName evidence="4">Intradiol ring-cleavage dioxygenases domain-containing protein</fullName>
    </recommendedName>
</protein>
<sequence>MKFYAIASFALFAFASAELRKVPRANRVVAAPKHARQNAVDVQVAAMTDADGNVVPFDTANVNLPMQNGGL</sequence>
<feature type="chain" id="PRO_5020884824" description="Intradiol ring-cleavage dioxygenases domain-containing protein" evidence="1">
    <location>
        <begin position="18"/>
        <end position="71"/>
    </location>
</feature>
<dbReference type="Proteomes" id="UP000293360">
    <property type="component" value="Unassembled WGS sequence"/>
</dbReference>
<comment type="caution">
    <text evidence="2">The sequence shown here is derived from an EMBL/GenBank/DDBJ whole genome shotgun (WGS) entry which is preliminary data.</text>
</comment>
<name>A0A4Q4TGU4_9PEZI</name>
<keyword evidence="1" id="KW-0732">Signal</keyword>
<dbReference type="AlphaFoldDB" id="A0A4Q4TGU4"/>
<organism evidence="2 3">
    <name type="scientific">Monosporascus ibericus</name>
    <dbReference type="NCBI Taxonomy" id="155417"/>
    <lineage>
        <taxon>Eukaryota</taxon>
        <taxon>Fungi</taxon>
        <taxon>Dikarya</taxon>
        <taxon>Ascomycota</taxon>
        <taxon>Pezizomycotina</taxon>
        <taxon>Sordariomycetes</taxon>
        <taxon>Xylariomycetidae</taxon>
        <taxon>Xylariales</taxon>
        <taxon>Xylariales incertae sedis</taxon>
        <taxon>Monosporascus</taxon>
    </lineage>
</organism>
<evidence type="ECO:0000313" key="2">
    <source>
        <dbReference type="EMBL" id="RYP05402.1"/>
    </source>
</evidence>
<reference evidence="2 3" key="1">
    <citation type="submission" date="2018-06" db="EMBL/GenBank/DDBJ databases">
        <title>Complete Genomes of Monosporascus.</title>
        <authorList>
            <person name="Robinson A.J."/>
            <person name="Natvig D.O."/>
        </authorList>
    </citation>
    <scope>NUCLEOTIDE SEQUENCE [LARGE SCALE GENOMIC DNA]</scope>
    <source>
        <strain evidence="2 3">CBS 110550</strain>
    </source>
</reference>
<evidence type="ECO:0000256" key="1">
    <source>
        <dbReference type="SAM" id="SignalP"/>
    </source>
</evidence>
<dbReference type="EMBL" id="QJNU01000170">
    <property type="protein sequence ID" value="RYP05402.1"/>
    <property type="molecule type" value="Genomic_DNA"/>
</dbReference>